<proteinExistence type="inferred from homology"/>
<evidence type="ECO:0000256" key="4">
    <source>
        <dbReference type="ARBA" id="ARBA00022989"/>
    </source>
</evidence>
<dbReference type="Pfam" id="PF00153">
    <property type="entry name" value="Mito_carr"/>
    <property type="match status" value="3"/>
</dbReference>
<reference evidence="7" key="1">
    <citation type="submission" date="2021-01" db="EMBL/GenBank/DDBJ databases">
        <authorList>
            <consortium name="Genoscope - CEA"/>
            <person name="William W."/>
        </authorList>
    </citation>
    <scope>NUCLEOTIDE SEQUENCE</scope>
</reference>
<keyword evidence="5 6" id="KW-0812">Transmembrane</keyword>
<evidence type="ECO:0000256" key="5">
    <source>
        <dbReference type="PROSITE-ProRule" id="PRU00282"/>
    </source>
</evidence>
<dbReference type="AlphaFoldDB" id="A0A8S1RK16"/>
<dbReference type="PROSITE" id="PS50920">
    <property type="entry name" value="SOLCAR"/>
    <property type="match status" value="3"/>
</dbReference>
<feature type="repeat" description="Solcar" evidence="5">
    <location>
        <begin position="199"/>
        <end position="283"/>
    </location>
</feature>
<evidence type="ECO:0000313" key="8">
    <source>
        <dbReference type="Proteomes" id="UP000692954"/>
    </source>
</evidence>
<feature type="repeat" description="Solcar" evidence="5">
    <location>
        <begin position="14"/>
        <end position="99"/>
    </location>
</feature>
<dbReference type="InterPro" id="IPR018108">
    <property type="entry name" value="MCP_transmembrane"/>
</dbReference>
<comment type="caution">
    <text evidence="7">The sequence shown here is derived from an EMBL/GenBank/DDBJ whole genome shotgun (WGS) entry which is preliminary data.</text>
</comment>
<evidence type="ECO:0008006" key="9">
    <source>
        <dbReference type="Google" id="ProtNLM"/>
    </source>
</evidence>
<evidence type="ECO:0000256" key="6">
    <source>
        <dbReference type="RuleBase" id="RU000488"/>
    </source>
</evidence>
<keyword evidence="5" id="KW-0472">Membrane</keyword>
<gene>
    <name evidence="7" type="ORF">PSON_ATCC_30995.1.T1760038</name>
</gene>
<evidence type="ECO:0000313" key="7">
    <source>
        <dbReference type="EMBL" id="CAD8127389.1"/>
    </source>
</evidence>
<comment type="similarity">
    <text evidence="1 6">Belongs to the mitochondrial carrier (TC 2.A.29) family.</text>
</comment>
<dbReference type="OrthoDB" id="428293at2759"/>
<dbReference type="PROSITE" id="PS51257">
    <property type="entry name" value="PROKAR_LIPOPROTEIN"/>
    <property type="match status" value="1"/>
</dbReference>
<name>A0A8S1RK16_9CILI</name>
<feature type="repeat" description="Solcar" evidence="5">
    <location>
        <begin position="107"/>
        <end position="189"/>
    </location>
</feature>
<dbReference type="Proteomes" id="UP000692954">
    <property type="component" value="Unassembled WGS sequence"/>
</dbReference>
<dbReference type="InterPro" id="IPR050391">
    <property type="entry name" value="Mito_Metabolite_Transporter"/>
</dbReference>
<keyword evidence="3" id="KW-0677">Repeat</keyword>
<keyword evidence="2 6" id="KW-0813">Transport</keyword>
<keyword evidence="4" id="KW-1133">Transmembrane helix</keyword>
<sequence length="285" mass="32722">MDIKRRNIQYSKPCPVYLLASLGCVTTLFSEMVCYPLEVIKVKLQMNGTQGCPKYKYMKQFISQTKSIQLYYRGFDAHILKIIPQSTTKIFAYEFIQTAFTGNIVETSFLRKLSTAAAAYGVALLTGNMGDIFRIRLINNQDLSLIQAIQQSYKKTGFNGFFRGYWLNLITITSIQAIEISLFQKFKRFFIHNLALSHNSIITDALTSLITGLTSGILTAPLDGFKTRYMNQFIDQYSYWNTFINLIKEEGFLALYKGTFPYCIKLTIGSTFTFVLYEQFKKQII</sequence>
<evidence type="ECO:0000256" key="2">
    <source>
        <dbReference type="ARBA" id="ARBA00022448"/>
    </source>
</evidence>
<dbReference type="EMBL" id="CAJJDN010000176">
    <property type="protein sequence ID" value="CAD8127389.1"/>
    <property type="molecule type" value="Genomic_DNA"/>
</dbReference>
<evidence type="ECO:0000256" key="3">
    <source>
        <dbReference type="ARBA" id="ARBA00022737"/>
    </source>
</evidence>
<accession>A0A8S1RK16</accession>
<dbReference type="GO" id="GO:0016020">
    <property type="term" value="C:membrane"/>
    <property type="evidence" value="ECO:0007669"/>
    <property type="project" value="UniProtKB-UniRule"/>
</dbReference>
<keyword evidence="8" id="KW-1185">Reference proteome</keyword>
<protein>
    <recommendedName>
        <fullName evidence="9">Mitochondrial carrier protein</fullName>
    </recommendedName>
</protein>
<organism evidence="7 8">
    <name type="scientific">Paramecium sonneborni</name>
    <dbReference type="NCBI Taxonomy" id="65129"/>
    <lineage>
        <taxon>Eukaryota</taxon>
        <taxon>Sar</taxon>
        <taxon>Alveolata</taxon>
        <taxon>Ciliophora</taxon>
        <taxon>Intramacronucleata</taxon>
        <taxon>Oligohymenophorea</taxon>
        <taxon>Peniculida</taxon>
        <taxon>Parameciidae</taxon>
        <taxon>Paramecium</taxon>
    </lineage>
</organism>
<dbReference type="PANTHER" id="PTHR45618">
    <property type="entry name" value="MITOCHONDRIAL DICARBOXYLATE CARRIER-RELATED"/>
    <property type="match status" value="1"/>
</dbReference>
<evidence type="ECO:0000256" key="1">
    <source>
        <dbReference type="ARBA" id="ARBA00006375"/>
    </source>
</evidence>